<keyword evidence="2" id="KW-1185">Reference proteome</keyword>
<name>A0A9D3ULV6_9ROSI</name>
<comment type="caution">
    <text evidence="1">The sequence shown here is derived from an EMBL/GenBank/DDBJ whole genome shotgun (WGS) entry which is preliminary data.</text>
</comment>
<dbReference type="AlphaFoldDB" id="A0A9D3ULV6"/>
<proteinExistence type="predicted"/>
<gene>
    <name evidence="1" type="ORF">J1N35_038028</name>
</gene>
<dbReference type="Proteomes" id="UP000828251">
    <property type="component" value="Unassembled WGS sequence"/>
</dbReference>
<evidence type="ECO:0000313" key="2">
    <source>
        <dbReference type="Proteomes" id="UP000828251"/>
    </source>
</evidence>
<sequence length="57" mass="6798">MALRRFWRSQSPKKCSSLFRKHVNMDESKLQQQNTLCNSTQLQQVDNKHYEQRVACA</sequence>
<protein>
    <submittedName>
        <fullName evidence="1">Uncharacterized protein</fullName>
    </submittedName>
</protein>
<accession>A0A9D3ULV6</accession>
<dbReference type="EMBL" id="JAIQCV010000011">
    <property type="protein sequence ID" value="KAH1047244.1"/>
    <property type="molecule type" value="Genomic_DNA"/>
</dbReference>
<organism evidence="1 2">
    <name type="scientific">Gossypium stocksii</name>
    <dbReference type="NCBI Taxonomy" id="47602"/>
    <lineage>
        <taxon>Eukaryota</taxon>
        <taxon>Viridiplantae</taxon>
        <taxon>Streptophyta</taxon>
        <taxon>Embryophyta</taxon>
        <taxon>Tracheophyta</taxon>
        <taxon>Spermatophyta</taxon>
        <taxon>Magnoliopsida</taxon>
        <taxon>eudicotyledons</taxon>
        <taxon>Gunneridae</taxon>
        <taxon>Pentapetalae</taxon>
        <taxon>rosids</taxon>
        <taxon>malvids</taxon>
        <taxon>Malvales</taxon>
        <taxon>Malvaceae</taxon>
        <taxon>Malvoideae</taxon>
        <taxon>Gossypium</taxon>
    </lineage>
</organism>
<reference evidence="1 2" key="1">
    <citation type="journal article" date="2021" name="Plant Biotechnol. J.">
        <title>Multi-omics assisted identification of the key and species-specific regulatory components of drought-tolerant mechanisms in Gossypium stocksii.</title>
        <authorList>
            <person name="Yu D."/>
            <person name="Ke L."/>
            <person name="Zhang D."/>
            <person name="Wu Y."/>
            <person name="Sun Y."/>
            <person name="Mei J."/>
            <person name="Sun J."/>
            <person name="Sun Y."/>
        </authorList>
    </citation>
    <scope>NUCLEOTIDE SEQUENCE [LARGE SCALE GENOMIC DNA]</scope>
    <source>
        <strain evidence="2">cv. E1</strain>
        <tissue evidence="1">Leaf</tissue>
    </source>
</reference>
<evidence type="ECO:0000313" key="1">
    <source>
        <dbReference type="EMBL" id="KAH1047244.1"/>
    </source>
</evidence>